<sequence>MDLPPLPFHASLEEHWDEEEEPEDIETVLKVVPPAYHHYLDVFSKVKEEKLPLHPTCDHHIKLEGLLPPAALGHFQLLKEAFTTSPILSHFNTSPILSHFNTSLPAILETDASYYALWAVLSQVNDSEKNPIAFYSCKLLPAELNYEIHDKKLFGIVLALKHWRAFLLSLSHSLEVLEDYSSLQYFMRFKVLTCCQAFWASFLSEFHFTITYHPGRLATLPDALSHWEDTYPERRVDFINNNSKLFINFSSKMKFKNQDYSQSR</sequence>
<dbReference type="GO" id="GO:0003964">
    <property type="term" value="F:RNA-directed DNA polymerase activity"/>
    <property type="evidence" value="ECO:0007669"/>
    <property type="project" value="UniProtKB-KW"/>
</dbReference>
<keyword evidence="3" id="KW-0540">Nuclease</keyword>
<reference evidence="8" key="1">
    <citation type="submission" date="2021-03" db="EMBL/GenBank/DDBJ databases">
        <title>Draft genome sequence of rust myrtle Austropuccinia psidii MF-1, a brazilian biotype.</title>
        <authorList>
            <person name="Quecine M.C."/>
            <person name="Pachon D.M.R."/>
            <person name="Bonatelli M.L."/>
            <person name="Correr F.H."/>
            <person name="Franceschini L.M."/>
            <person name="Leite T.F."/>
            <person name="Margarido G.R.A."/>
            <person name="Almeida C.A."/>
            <person name="Ferrarezi J.A."/>
            <person name="Labate C.A."/>
        </authorList>
    </citation>
    <scope>NUCLEOTIDE SEQUENCE</scope>
    <source>
        <strain evidence="8">MF-1</strain>
    </source>
</reference>
<dbReference type="OrthoDB" id="3252467at2759"/>
<dbReference type="PANTHER" id="PTHR34072:SF52">
    <property type="entry name" value="RIBONUCLEASE H"/>
    <property type="match status" value="1"/>
</dbReference>
<evidence type="ECO:0000256" key="4">
    <source>
        <dbReference type="ARBA" id="ARBA00022759"/>
    </source>
</evidence>
<feature type="domain" description="Reverse transcriptase RNase H-like" evidence="7">
    <location>
        <begin position="103"/>
        <end position="206"/>
    </location>
</feature>
<evidence type="ECO:0000256" key="5">
    <source>
        <dbReference type="ARBA" id="ARBA00022801"/>
    </source>
</evidence>
<evidence type="ECO:0000256" key="1">
    <source>
        <dbReference type="ARBA" id="ARBA00022679"/>
    </source>
</evidence>
<dbReference type="GO" id="GO:0016787">
    <property type="term" value="F:hydrolase activity"/>
    <property type="evidence" value="ECO:0007669"/>
    <property type="project" value="UniProtKB-KW"/>
</dbReference>
<keyword evidence="1" id="KW-0808">Transferase</keyword>
<keyword evidence="2" id="KW-0548">Nucleotidyltransferase</keyword>
<dbReference type="PANTHER" id="PTHR34072">
    <property type="entry name" value="ENZYMATIC POLYPROTEIN-RELATED"/>
    <property type="match status" value="1"/>
</dbReference>
<dbReference type="SUPFAM" id="SSF56672">
    <property type="entry name" value="DNA/RNA polymerases"/>
    <property type="match status" value="1"/>
</dbReference>
<keyword evidence="9" id="KW-1185">Reference proteome</keyword>
<dbReference type="AlphaFoldDB" id="A0A9Q3H6H9"/>
<keyword evidence="5" id="KW-0378">Hydrolase</keyword>
<dbReference type="Proteomes" id="UP000765509">
    <property type="component" value="Unassembled WGS sequence"/>
</dbReference>
<dbReference type="EMBL" id="AVOT02011857">
    <property type="protein sequence ID" value="MBW0493002.1"/>
    <property type="molecule type" value="Genomic_DNA"/>
</dbReference>
<dbReference type="InterPro" id="IPR041373">
    <property type="entry name" value="RT_RNaseH"/>
</dbReference>
<accession>A0A9Q3H6H9</accession>
<evidence type="ECO:0000256" key="6">
    <source>
        <dbReference type="ARBA" id="ARBA00022918"/>
    </source>
</evidence>
<dbReference type="Gene3D" id="3.10.20.370">
    <property type="match status" value="1"/>
</dbReference>
<evidence type="ECO:0000256" key="2">
    <source>
        <dbReference type="ARBA" id="ARBA00022695"/>
    </source>
</evidence>
<keyword evidence="6" id="KW-0695">RNA-directed DNA polymerase</keyword>
<keyword evidence="4" id="KW-0255">Endonuclease</keyword>
<dbReference type="CDD" id="cd09274">
    <property type="entry name" value="RNase_HI_RT_Ty3"/>
    <property type="match status" value="1"/>
</dbReference>
<organism evidence="8 9">
    <name type="scientific">Austropuccinia psidii MF-1</name>
    <dbReference type="NCBI Taxonomy" id="1389203"/>
    <lineage>
        <taxon>Eukaryota</taxon>
        <taxon>Fungi</taxon>
        <taxon>Dikarya</taxon>
        <taxon>Basidiomycota</taxon>
        <taxon>Pucciniomycotina</taxon>
        <taxon>Pucciniomycetes</taxon>
        <taxon>Pucciniales</taxon>
        <taxon>Sphaerophragmiaceae</taxon>
        <taxon>Austropuccinia</taxon>
    </lineage>
</organism>
<dbReference type="Pfam" id="PF17917">
    <property type="entry name" value="RT_RNaseH"/>
    <property type="match status" value="1"/>
</dbReference>
<evidence type="ECO:0000259" key="7">
    <source>
        <dbReference type="Pfam" id="PF17917"/>
    </source>
</evidence>
<protein>
    <recommendedName>
        <fullName evidence="7">Reverse transcriptase RNase H-like domain-containing protein</fullName>
    </recommendedName>
</protein>
<gene>
    <name evidence="8" type="ORF">O181_032717</name>
</gene>
<evidence type="ECO:0000313" key="9">
    <source>
        <dbReference type="Proteomes" id="UP000765509"/>
    </source>
</evidence>
<dbReference type="InterPro" id="IPR043502">
    <property type="entry name" value="DNA/RNA_pol_sf"/>
</dbReference>
<evidence type="ECO:0000313" key="8">
    <source>
        <dbReference type="EMBL" id="MBW0493002.1"/>
    </source>
</evidence>
<proteinExistence type="predicted"/>
<name>A0A9Q3H6H9_9BASI</name>
<evidence type="ECO:0000256" key="3">
    <source>
        <dbReference type="ARBA" id="ARBA00022722"/>
    </source>
</evidence>
<comment type="caution">
    <text evidence="8">The sequence shown here is derived from an EMBL/GenBank/DDBJ whole genome shotgun (WGS) entry which is preliminary data.</text>
</comment>
<dbReference type="GO" id="GO:0004519">
    <property type="term" value="F:endonuclease activity"/>
    <property type="evidence" value="ECO:0007669"/>
    <property type="project" value="UniProtKB-KW"/>
</dbReference>